<comment type="caution">
    <text evidence="1">The sequence shown here is derived from an EMBL/GenBank/DDBJ whole genome shotgun (WGS) entry which is preliminary data.</text>
</comment>
<accession>A0A3M7SJR9</accession>
<name>A0A3M7SJR9_BRAPC</name>
<proteinExistence type="predicted"/>
<dbReference type="Proteomes" id="UP000276133">
    <property type="component" value="Unassembled WGS sequence"/>
</dbReference>
<organism evidence="1 2">
    <name type="scientific">Brachionus plicatilis</name>
    <name type="common">Marine rotifer</name>
    <name type="synonym">Brachionus muelleri</name>
    <dbReference type="NCBI Taxonomy" id="10195"/>
    <lineage>
        <taxon>Eukaryota</taxon>
        <taxon>Metazoa</taxon>
        <taxon>Spiralia</taxon>
        <taxon>Gnathifera</taxon>
        <taxon>Rotifera</taxon>
        <taxon>Eurotatoria</taxon>
        <taxon>Monogononta</taxon>
        <taxon>Pseudotrocha</taxon>
        <taxon>Ploima</taxon>
        <taxon>Brachionidae</taxon>
        <taxon>Brachionus</taxon>
    </lineage>
</organism>
<sequence length="71" mass="8280">MVTFFGELLYTFSARPTSFLGFVKLRTKEQSFRINHVNAEWCINIHRVNSKSLLMMCKISAKCTSLDYIEI</sequence>
<gene>
    <name evidence="1" type="ORF">BpHYR1_011675</name>
</gene>
<reference evidence="1 2" key="1">
    <citation type="journal article" date="2018" name="Sci. Rep.">
        <title>Genomic signatures of local adaptation to the degree of environmental predictability in rotifers.</title>
        <authorList>
            <person name="Franch-Gras L."/>
            <person name="Hahn C."/>
            <person name="Garcia-Roger E.M."/>
            <person name="Carmona M.J."/>
            <person name="Serra M."/>
            <person name="Gomez A."/>
        </authorList>
    </citation>
    <scope>NUCLEOTIDE SEQUENCE [LARGE SCALE GENOMIC DNA]</scope>
    <source>
        <strain evidence="1">HYR1</strain>
    </source>
</reference>
<keyword evidence="2" id="KW-1185">Reference proteome</keyword>
<protein>
    <submittedName>
        <fullName evidence="1">Uncharacterized protein</fullName>
    </submittedName>
</protein>
<dbReference type="EMBL" id="REGN01001232">
    <property type="protein sequence ID" value="RNA36124.1"/>
    <property type="molecule type" value="Genomic_DNA"/>
</dbReference>
<evidence type="ECO:0000313" key="1">
    <source>
        <dbReference type="EMBL" id="RNA36124.1"/>
    </source>
</evidence>
<dbReference type="AlphaFoldDB" id="A0A3M7SJR9"/>
<evidence type="ECO:0000313" key="2">
    <source>
        <dbReference type="Proteomes" id="UP000276133"/>
    </source>
</evidence>